<dbReference type="GO" id="GO:0046527">
    <property type="term" value="F:glucosyltransferase activity"/>
    <property type="evidence" value="ECO:0007669"/>
    <property type="project" value="TreeGrafter"/>
</dbReference>
<evidence type="ECO:0000256" key="13">
    <source>
        <dbReference type="SAM" id="SignalP"/>
    </source>
</evidence>
<comment type="catalytic activity">
    <reaction evidence="11">
        <text>L-seryl-[EGF-like domain protein] + UDP-alpha-D-glucose = 3-O-(beta-D-glucosyl)-L-seryl-[EGF-like domain protein] + UDP + H(+)</text>
        <dbReference type="Rhea" id="RHEA:58116"/>
        <dbReference type="Rhea" id="RHEA-COMP:14610"/>
        <dbReference type="Rhea" id="RHEA-COMP:16010"/>
        <dbReference type="ChEBI" id="CHEBI:15378"/>
        <dbReference type="ChEBI" id="CHEBI:29999"/>
        <dbReference type="ChEBI" id="CHEBI:58223"/>
        <dbReference type="ChEBI" id="CHEBI:58885"/>
        <dbReference type="ChEBI" id="CHEBI:140576"/>
    </reaction>
</comment>
<dbReference type="SUPFAM" id="SSF81296">
    <property type="entry name" value="E set domains"/>
    <property type="match status" value="1"/>
</dbReference>
<gene>
    <name evidence="15" type="ORF">PSYICH_LOCUS5820</name>
</gene>
<protein>
    <recommendedName>
        <fullName evidence="14">Glycosyl transferase CAP10 domain-containing protein</fullName>
    </recommendedName>
</protein>
<evidence type="ECO:0000256" key="8">
    <source>
        <dbReference type="ARBA" id="ARBA00023180"/>
    </source>
</evidence>
<comment type="subcellular location">
    <subcellularLocation>
        <location evidence="1">Endoplasmic reticulum lumen</location>
    </subcellularLocation>
</comment>
<feature type="domain" description="Glycosyl transferase CAP10" evidence="14">
    <location>
        <begin position="226"/>
        <end position="469"/>
    </location>
</feature>
<accession>A0A9P0CTJ3</accession>
<evidence type="ECO:0000256" key="6">
    <source>
        <dbReference type="ARBA" id="ARBA00022729"/>
    </source>
</evidence>
<dbReference type="Pfam" id="PF00630">
    <property type="entry name" value="Filamin"/>
    <property type="match status" value="1"/>
</dbReference>
<feature type="signal peptide" evidence="13">
    <location>
        <begin position="1"/>
        <end position="19"/>
    </location>
</feature>
<comment type="pathway">
    <text evidence="2">Protein modification; protein glycosylation.</text>
</comment>
<dbReference type="AlphaFoldDB" id="A0A9P0CTJ3"/>
<name>A0A9P0CTJ3_9CUCU</name>
<dbReference type="InterPro" id="IPR014756">
    <property type="entry name" value="Ig_E-set"/>
</dbReference>
<evidence type="ECO:0000313" key="15">
    <source>
        <dbReference type="EMBL" id="CAH1104739.1"/>
    </source>
</evidence>
<sequence>MGNSYKIVILLLFVDCVYVISNINSELTQIWGPGLEPEKIVMPARYFFIKLGKSENNNSNSTQNKTLHVVIEGGTNSQKPCRIWTNVLNRKNGSYIVRYKLYETCSNIKISIKYRGNHLAKSPYIINKQILSDDCDCPTHKIEEVLNLWDCGPVPELLKSRLAEFGQINWDERRKHVIKKFDQPHSVSLCHYVIKNNKIYRRCYGKYVGFNMFVDNILLSLTRKSILPDMEFFSNLGDWPLSTFNLKEKYPVFSWCGSTDSYDIIMPTYDITESTLENMGRVTLDILSVQGNTDGRWENRIPKLFWRGRDSNKYRLELIKMARKYPDFFNTSLTNFFFYKDEEAIYGPKSEHVSFFKFFDYKYQLAIDGTVAPYRMPYLLAGGSLVFKPESKYFEYFYMDLQPNIHYIPIKNDITDLLDKIKWAIENDSRAKEIARRSQEFANENLLPKNIFCYHLHIFNEFSKIITSKIEILEGMEMISQKKIEECICNLQKDEL</sequence>
<evidence type="ECO:0000256" key="7">
    <source>
        <dbReference type="ARBA" id="ARBA00022824"/>
    </source>
</evidence>
<evidence type="ECO:0000313" key="16">
    <source>
        <dbReference type="Proteomes" id="UP001153636"/>
    </source>
</evidence>
<evidence type="ECO:0000256" key="10">
    <source>
        <dbReference type="ARBA" id="ARBA00047553"/>
    </source>
</evidence>
<dbReference type="FunFam" id="2.60.40.10:FF:000419">
    <property type="entry name" value="KDEL (Lys-Asp-Glu-Leu) containing 1"/>
    <property type="match status" value="1"/>
</dbReference>
<evidence type="ECO:0000259" key="14">
    <source>
        <dbReference type="SMART" id="SM00672"/>
    </source>
</evidence>
<evidence type="ECO:0000256" key="5">
    <source>
        <dbReference type="ARBA" id="ARBA00022679"/>
    </source>
</evidence>
<keyword evidence="16" id="KW-1185">Reference proteome</keyword>
<dbReference type="PANTHER" id="PTHR12203:SF122">
    <property type="entry name" value="GLYCOSYL TRANSFERASE CAP10 DOMAIN-CONTAINING PROTEIN"/>
    <property type="match status" value="1"/>
</dbReference>
<evidence type="ECO:0000256" key="3">
    <source>
        <dbReference type="ARBA" id="ARBA00006063"/>
    </source>
</evidence>
<dbReference type="GO" id="GO:0005788">
    <property type="term" value="C:endoplasmic reticulum lumen"/>
    <property type="evidence" value="ECO:0007669"/>
    <property type="project" value="UniProtKB-SubCell"/>
</dbReference>
<evidence type="ECO:0000256" key="1">
    <source>
        <dbReference type="ARBA" id="ARBA00004319"/>
    </source>
</evidence>
<feature type="repeat" description="Filamin" evidence="12">
    <location>
        <begin position="20"/>
        <end position="128"/>
    </location>
</feature>
<reference evidence="15" key="1">
    <citation type="submission" date="2022-01" db="EMBL/GenBank/DDBJ databases">
        <authorList>
            <person name="King R."/>
        </authorList>
    </citation>
    <scope>NUCLEOTIDE SEQUENCE</scope>
</reference>
<evidence type="ECO:0000256" key="12">
    <source>
        <dbReference type="PROSITE-ProRule" id="PRU00087"/>
    </source>
</evidence>
<keyword evidence="8" id="KW-0325">Glycoprotein</keyword>
<dbReference type="Proteomes" id="UP001153636">
    <property type="component" value="Chromosome 18"/>
</dbReference>
<organism evidence="15 16">
    <name type="scientific">Psylliodes chrysocephalus</name>
    <dbReference type="NCBI Taxonomy" id="3402493"/>
    <lineage>
        <taxon>Eukaryota</taxon>
        <taxon>Metazoa</taxon>
        <taxon>Ecdysozoa</taxon>
        <taxon>Arthropoda</taxon>
        <taxon>Hexapoda</taxon>
        <taxon>Insecta</taxon>
        <taxon>Pterygota</taxon>
        <taxon>Neoptera</taxon>
        <taxon>Endopterygota</taxon>
        <taxon>Coleoptera</taxon>
        <taxon>Polyphaga</taxon>
        <taxon>Cucujiformia</taxon>
        <taxon>Chrysomeloidea</taxon>
        <taxon>Chrysomelidae</taxon>
        <taxon>Galerucinae</taxon>
        <taxon>Alticini</taxon>
        <taxon>Psylliodes</taxon>
    </lineage>
</organism>
<keyword evidence="6 13" id="KW-0732">Signal</keyword>
<evidence type="ECO:0000256" key="9">
    <source>
        <dbReference type="ARBA" id="ARBA00045690"/>
    </source>
</evidence>
<proteinExistence type="inferred from homology"/>
<dbReference type="InterPro" id="IPR017868">
    <property type="entry name" value="Filamin/ABP280_repeat-like"/>
</dbReference>
<dbReference type="SMART" id="SM00672">
    <property type="entry name" value="CAP10"/>
    <property type="match status" value="1"/>
</dbReference>
<evidence type="ECO:0000256" key="4">
    <source>
        <dbReference type="ARBA" id="ARBA00022676"/>
    </source>
</evidence>
<dbReference type="PANTHER" id="PTHR12203">
    <property type="entry name" value="KDEL LYS-ASP-GLU-LEU CONTAINING - RELATED"/>
    <property type="match status" value="1"/>
</dbReference>
<keyword evidence="4" id="KW-0328">Glycosyltransferase</keyword>
<feature type="chain" id="PRO_5040473705" description="Glycosyl transferase CAP10 domain-containing protein" evidence="13">
    <location>
        <begin position="20"/>
        <end position="496"/>
    </location>
</feature>
<dbReference type="InterPro" id="IPR051091">
    <property type="entry name" value="O-Glucosyltr/Glycosyltrsf_90"/>
</dbReference>
<dbReference type="InterPro" id="IPR013783">
    <property type="entry name" value="Ig-like_fold"/>
</dbReference>
<comment type="catalytic activity">
    <reaction evidence="10">
        <text>L-seryl-[EGF-like domain protein] + UDP-alpha-D-xylose = 3-O-(beta-D-xylosyl)-L-seryl-[EGF-like domain protein] + UDP + H(+)</text>
        <dbReference type="Rhea" id="RHEA:62016"/>
        <dbReference type="Rhea" id="RHEA-COMP:16010"/>
        <dbReference type="Rhea" id="RHEA-COMP:16011"/>
        <dbReference type="ChEBI" id="CHEBI:15378"/>
        <dbReference type="ChEBI" id="CHEBI:29999"/>
        <dbReference type="ChEBI" id="CHEBI:57632"/>
        <dbReference type="ChEBI" id="CHEBI:58223"/>
        <dbReference type="ChEBI" id="CHEBI:132085"/>
    </reaction>
</comment>
<dbReference type="InterPro" id="IPR006598">
    <property type="entry name" value="CAP10"/>
</dbReference>
<comment type="similarity">
    <text evidence="3">Belongs to the KDELC family.</text>
</comment>
<evidence type="ECO:0000256" key="2">
    <source>
        <dbReference type="ARBA" id="ARBA00004922"/>
    </source>
</evidence>
<dbReference type="EMBL" id="OV651830">
    <property type="protein sequence ID" value="CAH1104739.1"/>
    <property type="molecule type" value="Genomic_DNA"/>
</dbReference>
<evidence type="ECO:0000256" key="11">
    <source>
        <dbReference type="ARBA" id="ARBA00049246"/>
    </source>
</evidence>
<dbReference type="PROSITE" id="PS50194">
    <property type="entry name" value="FILAMIN_REPEAT"/>
    <property type="match status" value="1"/>
</dbReference>
<keyword evidence="5" id="KW-0808">Transferase</keyword>
<keyword evidence="7" id="KW-0256">Endoplasmic reticulum</keyword>
<comment type="function">
    <text evidence="9">Protein O-glucosyltransferase. Catalyzes the reaction that attaches glucose through an O-glycosidic linkage to a conserved serine residue found in the consensus sequence C-X-S-X-[PA]-C in epidermal growth factor-like repeats. Regulates Notch signaling by glucosylating Notch in the ER, glucosylation is required for the correct folding and cleavage of Notch.</text>
</comment>
<dbReference type="OrthoDB" id="541052at2759"/>
<dbReference type="Gene3D" id="2.60.40.10">
    <property type="entry name" value="Immunoglobulins"/>
    <property type="match status" value="1"/>
</dbReference>
<dbReference type="Pfam" id="PF05686">
    <property type="entry name" value="Glyco_transf_90"/>
    <property type="match status" value="1"/>
</dbReference>